<keyword evidence="1" id="KW-1133">Transmembrane helix</keyword>
<protein>
    <submittedName>
        <fullName evidence="2">Uncharacterized protein</fullName>
    </submittedName>
</protein>
<keyword evidence="1" id="KW-0472">Membrane</keyword>
<dbReference type="InterPro" id="IPR046737">
    <property type="entry name" value="DUF6629"/>
</dbReference>
<reference evidence="2 3" key="1">
    <citation type="submission" date="2016-06" db="EMBL/GenBank/DDBJ databases">
        <authorList>
            <person name="Kjaerup R.B."/>
            <person name="Dalgaard T.S."/>
            <person name="Juul-Madsen H.R."/>
        </authorList>
    </citation>
    <scope>NUCLEOTIDE SEQUENCE [LARGE SCALE GENOMIC DNA]</scope>
    <source>
        <strain evidence="2 3">E3012</strain>
    </source>
</reference>
<dbReference type="Proteomes" id="UP000092683">
    <property type="component" value="Unassembled WGS sequence"/>
</dbReference>
<sequence>MCFSATADLVAGTALIPVAVATLREVRHWRELPFALLPTVFAVHQFLEAAVWPNGVVSAGMAQLAARAYVFIALPLLPLLVPWGILMLEPRGVRLRVTPFAVLGTVVSAYLAVAVLTEPVGVKTHRHALEYQTGVHNGYLWAVLYVIAVIGPAVMSGYRSIVVFGLANLVGLVVVALLYVQAFASLWCVYAAMLSILVLVHMVRRRRLPDPHRLRGIAGDRATSNV</sequence>
<dbReference type="EMBL" id="MBEE01000042">
    <property type="protein sequence ID" value="OCB60570.1"/>
    <property type="molecule type" value="Genomic_DNA"/>
</dbReference>
<feature type="transmembrane region" description="Helical" evidence="1">
    <location>
        <begin position="184"/>
        <end position="203"/>
    </location>
</feature>
<accession>A0A1B9DCT0</accession>
<comment type="caution">
    <text evidence="2">The sequence shown here is derived from an EMBL/GenBank/DDBJ whole genome shotgun (WGS) entry which is preliminary data.</text>
</comment>
<dbReference type="Pfam" id="PF20334">
    <property type="entry name" value="DUF6629"/>
    <property type="match status" value="1"/>
</dbReference>
<name>A0A1B9DCT0_MYCMA</name>
<dbReference type="AlphaFoldDB" id="A0A1B9DCT0"/>
<feature type="transmembrane region" description="Helical" evidence="1">
    <location>
        <begin position="64"/>
        <end position="85"/>
    </location>
</feature>
<feature type="transmembrane region" description="Helical" evidence="1">
    <location>
        <begin position="136"/>
        <end position="154"/>
    </location>
</feature>
<proteinExistence type="predicted"/>
<feature type="transmembrane region" description="Helical" evidence="1">
    <location>
        <begin position="97"/>
        <end position="116"/>
    </location>
</feature>
<organism evidence="2 3">
    <name type="scientific">Mycobacterium malmoense</name>
    <dbReference type="NCBI Taxonomy" id="1780"/>
    <lineage>
        <taxon>Bacteria</taxon>
        <taxon>Bacillati</taxon>
        <taxon>Actinomycetota</taxon>
        <taxon>Actinomycetes</taxon>
        <taxon>Mycobacteriales</taxon>
        <taxon>Mycobacteriaceae</taxon>
        <taxon>Mycobacterium</taxon>
    </lineage>
</organism>
<gene>
    <name evidence="2" type="ORF">A5677_13770</name>
</gene>
<dbReference type="RefSeq" id="WP_065478995.1">
    <property type="nucleotide sequence ID" value="NZ_MBEE01000042.1"/>
</dbReference>
<evidence type="ECO:0000256" key="1">
    <source>
        <dbReference type="SAM" id="Phobius"/>
    </source>
</evidence>
<keyword evidence="1" id="KW-0812">Transmembrane</keyword>
<evidence type="ECO:0000313" key="2">
    <source>
        <dbReference type="EMBL" id="OCB60570.1"/>
    </source>
</evidence>
<dbReference type="OrthoDB" id="4381840at2"/>
<evidence type="ECO:0000313" key="3">
    <source>
        <dbReference type="Proteomes" id="UP000092683"/>
    </source>
</evidence>
<feature type="transmembrane region" description="Helical" evidence="1">
    <location>
        <begin position="161"/>
        <end position="178"/>
    </location>
</feature>